<reference evidence="3" key="1">
    <citation type="submission" date="2020-10" db="EMBL/GenBank/DDBJ databases">
        <authorList>
            <person name="Gilroy R."/>
        </authorList>
    </citation>
    <scope>NUCLEOTIDE SEQUENCE</scope>
    <source>
        <strain evidence="3">ChiGjej2B2-12916</strain>
    </source>
</reference>
<proteinExistence type="predicted"/>
<dbReference type="InterPro" id="IPR027783">
    <property type="entry name" value="Bacterial_PH-related"/>
</dbReference>
<organism evidence="3 4">
    <name type="scientific">Candidatus Enterenecus faecium</name>
    <dbReference type="NCBI Taxonomy" id="2840780"/>
    <lineage>
        <taxon>Bacteria</taxon>
        <taxon>Bacillati</taxon>
        <taxon>Bacillota</taxon>
        <taxon>Clostridia</taxon>
        <taxon>Eubacteriales</taxon>
        <taxon>Candidatus Enterenecus</taxon>
    </lineage>
</organism>
<reference evidence="3" key="2">
    <citation type="journal article" date="2021" name="PeerJ">
        <title>Extensive microbial diversity within the chicken gut microbiome revealed by metagenomics and culture.</title>
        <authorList>
            <person name="Gilroy R."/>
            <person name="Ravi A."/>
            <person name="Getino M."/>
            <person name="Pursley I."/>
            <person name="Horton D.L."/>
            <person name="Alikhan N.F."/>
            <person name="Baker D."/>
            <person name="Gharbi K."/>
            <person name="Hall N."/>
            <person name="Watson M."/>
            <person name="Adriaenssens E.M."/>
            <person name="Foster-Nyarko E."/>
            <person name="Jarju S."/>
            <person name="Secka A."/>
            <person name="Antonio M."/>
            <person name="Oren A."/>
            <person name="Chaudhuri R.R."/>
            <person name="La Ragione R."/>
            <person name="Hildebrand F."/>
            <person name="Pallen M.J."/>
        </authorList>
    </citation>
    <scope>NUCLEOTIDE SEQUENCE</scope>
    <source>
        <strain evidence="3">ChiGjej2B2-12916</strain>
    </source>
</reference>
<sequence>MIVRLILWACGIIIIPLMFWQLNNETKFKKNIALGVTLPYVGRTHPQTVELLNRFRRILRWICLGLLVSVVVLVLLPMSTGLSLTVWLIWIDVAMVLPFIPYVKYHKKLKALKQEQGWYPEAPRTHVVNLTAAAQAEKPISPVQFVLPLVVSLAPLVWGIVKQDWLMTALFLTGPVCVLLFWAMRRRAETVDENESLTQTLTRIRRRAWRRSWVWGSWFMAGVNLAMWLSLSHPVWGLVVMLSLTVLFMVLAVGLEFHLRHQQERLTAQSGQTYYVDEDEKWIWGMFYYDPNDTHLVVNNRIGMNTTVNLAKKSGRVIMGATAVLMLLMPLFGVWMMAEERAPVTITLSDTALVAEHGWDHYEIPLADVDQVQLLQEEPEGLRRIAGTAMDNVYKGRYQSDEYDKITVCMDPQEGPWLLITMDDGTVYLVGDGAEDVAGLYEQLK</sequence>
<feature type="transmembrane region" description="Helical" evidence="1">
    <location>
        <begin position="212"/>
        <end position="229"/>
    </location>
</feature>
<gene>
    <name evidence="3" type="ORF">IAD31_07100</name>
</gene>
<dbReference type="Proteomes" id="UP000886879">
    <property type="component" value="Unassembled WGS sequence"/>
</dbReference>
<dbReference type="AlphaFoldDB" id="A0A9D0YSX0"/>
<feature type="transmembrane region" description="Helical" evidence="1">
    <location>
        <begin position="317"/>
        <end position="338"/>
    </location>
</feature>
<feature type="transmembrane region" description="Helical" evidence="1">
    <location>
        <begin position="235"/>
        <end position="255"/>
    </location>
</feature>
<feature type="domain" description="Bacterial Pleckstrin homology" evidence="2">
    <location>
        <begin position="346"/>
        <end position="442"/>
    </location>
</feature>
<keyword evidence="1" id="KW-0472">Membrane</keyword>
<evidence type="ECO:0000256" key="1">
    <source>
        <dbReference type="SAM" id="Phobius"/>
    </source>
</evidence>
<feature type="transmembrane region" description="Helical" evidence="1">
    <location>
        <begin position="6"/>
        <end position="22"/>
    </location>
</feature>
<protein>
    <recommendedName>
        <fullName evidence="2">Bacterial Pleckstrin homology domain-containing protein</fullName>
    </recommendedName>
</protein>
<evidence type="ECO:0000259" key="2">
    <source>
        <dbReference type="Pfam" id="PF10882"/>
    </source>
</evidence>
<evidence type="ECO:0000313" key="4">
    <source>
        <dbReference type="Proteomes" id="UP000886879"/>
    </source>
</evidence>
<dbReference type="Pfam" id="PF10882">
    <property type="entry name" value="bPH_5"/>
    <property type="match status" value="1"/>
</dbReference>
<comment type="caution">
    <text evidence="3">The sequence shown here is derived from an EMBL/GenBank/DDBJ whole genome shotgun (WGS) entry which is preliminary data.</text>
</comment>
<name>A0A9D0YSX0_9FIRM</name>
<accession>A0A9D0YSX0</accession>
<keyword evidence="1" id="KW-0812">Transmembrane</keyword>
<dbReference type="EMBL" id="DVFO01000072">
    <property type="protein sequence ID" value="HIQ61347.1"/>
    <property type="molecule type" value="Genomic_DNA"/>
</dbReference>
<feature type="transmembrane region" description="Helical" evidence="1">
    <location>
        <begin position="145"/>
        <end position="161"/>
    </location>
</feature>
<feature type="transmembrane region" description="Helical" evidence="1">
    <location>
        <begin position="167"/>
        <end position="184"/>
    </location>
</feature>
<keyword evidence="1" id="KW-1133">Transmembrane helix</keyword>
<feature type="transmembrane region" description="Helical" evidence="1">
    <location>
        <begin position="58"/>
        <end position="78"/>
    </location>
</feature>
<feature type="transmembrane region" description="Helical" evidence="1">
    <location>
        <begin position="84"/>
        <end position="103"/>
    </location>
</feature>
<evidence type="ECO:0000313" key="3">
    <source>
        <dbReference type="EMBL" id="HIQ61347.1"/>
    </source>
</evidence>